<keyword evidence="10" id="KW-1185">Reference proteome</keyword>
<evidence type="ECO:0000256" key="7">
    <source>
        <dbReference type="SAM" id="MobiDB-lite"/>
    </source>
</evidence>
<evidence type="ECO:0000313" key="10">
    <source>
        <dbReference type="Proteomes" id="UP001054857"/>
    </source>
</evidence>
<evidence type="ECO:0000256" key="4">
    <source>
        <dbReference type="ARBA" id="ARBA00022777"/>
    </source>
</evidence>
<feature type="region of interest" description="Disordered" evidence="7">
    <location>
        <begin position="161"/>
        <end position="232"/>
    </location>
</feature>
<feature type="compositionally biased region" description="Basic residues" evidence="7">
    <location>
        <begin position="180"/>
        <end position="193"/>
    </location>
</feature>
<feature type="compositionally biased region" description="Low complexity" evidence="7">
    <location>
        <begin position="823"/>
        <end position="833"/>
    </location>
</feature>
<keyword evidence="1" id="KW-0723">Serine/threonine-protein kinase</keyword>
<feature type="compositionally biased region" description="Low complexity" evidence="7">
    <location>
        <begin position="91"/>
        <end position="104"/>
    </location>
</feature>
<feature type="compositionally biased region" description="Gly residues" evidence="7">
    <location>
        <begin position="792"/>
        <end position="801"/>
    </location>
</feature>
<feature type="region of interest" description="Disordered" evidence="7">
    <location>
        <begin position="1393"/>
        <end position="1413"/>
    </location>
</feature>
<proteinExistence type="predicted"/>
<keyword evidence="2" id="KW-0808">Transferase</keyword>
<feature type="compositionally biased region" description="Basic and acidic residues" evidence="7">
    <location>
        <begin position="806"/>
        <end position="822"/>
    </location>
</feature>
<dbReference type="PANTHER" id="PTHR24350">
    <property type="entry name" value="SERINE/THREONINE-PROTEIN KINASE IAL-RELATED"/>
    <property type="match status" value="1"/>
</dbReference>
<keyword evidence="4" id="KW-0418">Kinase</keyword>
<gene>
    <name evidence="9" type="ORF">Agub_g7064</name>
</gene>
<feature type="compositionally biased region" description="Low complexity" evidence="7">
    <location>
        <begin position="888"/>
        <end position="907"/>
    </location>
</feature>
<protein>
    <recommendedName>
        <fullName evidence="8">Protein kinase domain-containing protein</fullName>
    </recommendedName>
</protein>
<feature type="binding site" evidence="6">
    <location>
        <position position="357"/>
    </location>
    <ligand>
        <name>ATP</name>
        <dbReference type="ChEBI" id="CHEBI:30616"/>
    </ligand>
</feature>
<feature type="region of interest" description="Disordered" evidence="7">
    <location>
        <begin position="602"/>
        <end position="991"/>
    </location>
</feature>
<keyword evidence="5 6" id="KW-0067">ATP-binding</keyword>
<sequence>MPGSCLPMDIPGRSYAWEGERMPHHLPSAVGEPCSSGRTAVGRPGSADLRSSANLPRSSRSGIEPVYFEAAEDVVGPAEYGPRRPLDLRVRPPSSSIPDSSPLPGRKSRRGSFVGFLGMKSGGSVQGSSKTPSREITMQGMVPSTVSAGHMRRHSFLHTIGFGTHSPAHEQEEPPGSGSHRSKPASQARRRRASMLDLFRHGQHPDSNAGGADVPSPTLDAPQQPLGRKSRRSSFIDFFRTSNTGMQGGADLTVSSPAVNRSGRNLSLRGEGVVSGRAQRRRSVIDILGHSSKKVLAKLMHHEYEEDADAEEEGEEGRLWFTSLADFKPLTFKYLSGRYSSAFFACSVKTGQHYILKQFEKEKMSLTDERGVRRALAFAQELHHDHIVRCCGTWEDEEALYIVEEYAMKGDLLQDSMSHPEKYTEAFMATKVVKPLLEVLVYLHGMDVVHRAIFPEYVMFGREDQLKLGHFTSAINQRIDPPNERIPFLDYMAPEMLAVRVDEPAGLFSAASAGSGMGTGRGTPTKAKGLNSQQTRVVRVQGLVGPSNDGSMPPGRGGYPGSGSPSMQPSPIPSGAYDTPEYGRPSPISVASRHGLFGGALSDLPGSPLSPAESLPTEKSVTSRTTSRSALSIFRSKRHLTSSQQPSDEDCSGVRDASSSQPWAGAPSRRLRSDTSEAPWSSPPSDGGAQSSGSCTAGPSRGMGHTFRRRKSALEEMSAPWLRPVDAGPSSDAGPGAGDGVVGGGGGAMQPSMEGDGVLVDSTAAAAAATAAGEEVAEGGAAAAAASSACIGGSGGGGGLPGSLCVDEHPTLVREPSEDPRSSSHLAPSSSPSCEPLDPSEREPQHLLGPAPPPPPQQLLRQPPEGFSSLRRQLSSAAMVAGAPVPRPASCASRAASSGQASSSARPSAPPSPHTPEQDGCLPGYAAGPAEAAGSIPSPWSLRQGSSIRAHRSNLGPGASPGAGSGLESGPVGEALVAETSGGGSSPGRYDSTDLSVYATDASVYAMDAGGAVSELKRGRTGVSFTTAAEEPADDGASVSSRPLRSRIASREASVTSAVQMISGLRSMARSITMKLGQAFGGLGGEGLGGTSAGDLLTAEVTDGGNGTSGGGGGGSGGGFVGVAGRETSPRQSFGGDATSIFVPNNPWEWQDQYDEKVDLWQVGCLVHEILCLSLPFEAEDKLLACALILWADITSFPDHLSPECHEFIRACLTKNPVERPSAADLLQHPWVARHAAGEVLKSVRQQREEANLAGLSAGQQLTSVQRAAAAVGLGWLVGVNADAAAAGSSSSGGGGSSKSQAQAWLGSWAWLLRPWTAKVRPAGGDSSKEGESKFERAVAMVQEQHQHELQQGVLGGLDASTRARGVGDLEAGQQGGPRRHSLDAARHSYQAFGRGNRPSRGDNASTRWGVVL</sequence>
<organism evidence="9 10">
    <name type="scientific">Astrephomene gubernaculifera</name>
    <dbReference type="NCBI Taxonomy" id="47775"/>
    <lineage>
        <taxon>Eukaryota</taxon>
        <taxon>Viridiplantae</taxon>
        <taxon>Chlorophyta</taxon>
        <taxon>core chlorophytes</taxon>
        <taxon>Chlorophyceae</taxon>
        <taxon>CS clade</taxon>
        <taxon>Chlamydomonadales</taxon>
        <taxon>Astrephomenaceae</taxon>
        <taxon>Astrephomene</taxon>
    </lineage>
</organism>
<feature type="compositionally biased region" description="Low complexity" evidence="7">
    <location>
        <begin position="764"/>
        <end position="791"/>
    </location>
</feature>
<feature type="compositionally biased region" description="Basic and acidic residues" evidence="7">
    <location>
        <begin position="81"/>
        <end position="90"/>
    </location>
</feature>
<dbReference type="Proteomes" id="UP001054857">
    <property type="component" value="Unassembled WGS sequence"/>
</dbReference>
<feature type="compositionally biased region" description="Polar residues" evidence="7">
    <location>
        <begin position="126"/>
        <end position="139"/>
    </location>
</feature>
<evidence type="ECO:0000313" key="9">
    <source>
        <dbReference type="EMBL" id="GFR45653.1"/>
    </source>
</evidence>
<comment type="caution">
    <text evidence="9">The sequence shown here is derived from an EMBL/GenBank/DDBJ whole genome shotgun (WGS) entry which is preliminary data.</text>
</comment>
<dbReference type="GO" id="GO:0004674">
    <property type="term" value="F:protein serine/threonine kinase activity"/>
    <property type="evidence" value="ECO:0007669"/>
    <property type="project" value="UniProtKB-KW"/>
</dbReference>
<feature type="binding site" evidence="6">
    <location>
        <position position="338"/>
    </location>
    <ligand>
        <name>ATP</name>
        <dbReference type="ChEBI" id="CHEBI:30616"/>
    </ligand>
</feature>
<dbReference type="InterPro" id="IPR011009">
    <property type="entry name" value="Kinase-like_dom_sf"/>
</dbReference>
<feature type="compositionally biased region" description="Polar residues" evidence="7">
    <location>
        <begin position="49"/>
        <end position="61"/>
    </location>
</feature>
<feature type="compositionally biased region" description="Polar residues" evidence="7">
    <location>
        <begin position="688"/>
        <end position="697"/>
    </location>
</feature>
<reference evidence="9 10" key="1">
    <citation type="journal article" date="2021" name="Sci. Rep.">
        <title>Genome sequencing of the multicellular alga Astrephomene provides insights into convergent evolution of germ-soma differentiation.</title>
        <authorList>
            <person name="Yamashita S."/>
            <person name="Yamamoto K."/>
            <person name="Matsuzaki R."/>
            <person name="Suzuki S."/>
            <person name="Yamaguchi H."/>
            <person name="Hirooka S."/>
            <person name="Minakuchi Y."/>
            <person name="Miyagishima S."/>
            <person name="Kawachi M."/>
            <person name="Toyoda A."/>
            <person name="Nozaki H."/>
        </authorList>
    </citation>
    <scope>NUCLEOTIDE SEQUENCE [LARGE SCALE GENOMIC DNA]</scope>
    <source>
        <strain evidence="9 10">NIES-4017</strain>
    </source>
</reference>
<dbReference type="GO" id="GO:0005524">
    <property type="term" value="F:ATP binding"/>
    <property type="evidence" value="ECO:0007669"/>
    <property type="project" value="UniProtKB-KW"/>
</dbReference>
<feature type="region of interest" description="Disordered" evidence="7">
    <location>
        <begin position="78"/>
        <end position="139"/>
    </location>
</feature>
<dbReference type="PROSITE" id="PS50011">
    <property type="entry name" value="PROTEIN_KINASE_DOM"/>
    <property type="match status" value="1"/>
</dbReference>
<dbReference type="SMART" id="SM00220">
    <property type="entry name" value="S_TKc"/>
    <property type="match status" value="1"/>
</dbReference>
<feature type="region of interest" description="Disordered" evidence="7">
    <location>
        <begin position="512"/>
        <end position="590"/>
    </location>
</feature>
<feature type="compositionally biased region" description="Polar residues" evidence="7">
    <location>
        <begin position="617"/>
        <end position="630"/>
    </location>
</feature>
<dbReference type="InterPro" id="IPR030616">
    <property type="entry name" value="Aur-like"/>
</dbReference>
<dbReference type="Pfam" id="PF00069">
    <property type="entry name" value="Pkinase"/>
    <property type="match status" value="2"/>
</dbReference>
<evidence type="ECO:0000256" key="6">
    <source>
        <dbReference type="PIRSR" id="PIRSR630616-2"/>
    </source>
</evidence>
<dbReference type="SUPFAM" id="SSF56112">
    <property type="entry name" value="Protein kinase-like (PK-like)"/>
    <property type="match status" value="2"/>
</dbReference>
<dbReference type="InterPro" id="IPR000719">
    <property type="entry name" value="Prot_kinase_dom"/>
</dbReference>
<evidence type="ECO:0000256" key="1">
    <source>
        <dbReference type="ARBA" id="ARBA00022527"/>
    </source>
</evidence>
<evidence type="ECO:0000256" key="5">
    <source>
        <dbReference type="ARBA" id="ARBA00022840"/>
    </source>
</evidence>
<dbReference type="Gene3D" id="1.10.510.10">
    <property type="entry name" value="Transferase(Phosphotransferase) domain 1"/>
    <property type="match status" value="2"/>
</dbReference>
<feature type="compositionally biased region" description="Low complexity" evidence="7">
    <location>
        <begin position="562"/>
        <end position="575"/>
    </location>
</feature>
<evidence type="ECO:0000259" key="8">
    <source>
        <dbReference type="PROSITE" id="PS50011"/>
    </source>
</evidence>
<dbReference type="EMBL" id="BMAR01000010">
    <property type="protein sequence ID" value="GFR45653.1"/>
    <property type="molecule type" value="Genomic_DNA"/>
</dbReference>
<feature type="compositionally biased region" description="Low complexity" evidence="7">
    <location>
        <begin position="923"/>
        <end position="939"/>
    </location>
</feature>
<name>A0AAD3DS40_9CHLO</name>
<evidence type="ECO:0000256" key="3">
    <source>
        <dbReference type="ARBA" id="ARBA00022741"/>
    </source>
</evidence>
<feature type="domain" description="Protein kinase" evidence="8">
    <location>
        <begin position="328"/>
        <end position="597"/>
    </location>
</feature>
<feature type="region of interest" description="Disordered" evidence="7">
    <location>
        <begin position="24"/>
        <end position="63"/>
    </location>
</feature>
<accession>A0AAD3DS40</accession>
<keyword evidence="3 6" id="KW-0547">Nucleotide-binding</keyword>
<evidence type="ECO:0000256" key="2">
    <source>
        <dbReference type="ARBA" id="ARBA00022679"/>
    </source>
</evidence>
<feature type="binding site" evidence="6">
    <location>
        <begin position="405"/>
        <end position="407"/>
    </location>
    <ligand>
        <name>ATP</name>
        <dbReference type="ChEBI" id="CHEBI:30616"/>
    </ligand>
</feature>
<feature type="compositionally biased region" description="Gly residues" evidence="7">
    <location>
        <begin position="735"/>
        <end position="748"/>
    </location>
</feature>